<reference evidence="13 14" key="1">
    <citation type="submission" date="2017-01" db="EMBL/GenBank/DDBJ databases">
        <title>Genome sequence of Rhodoferax antarcticus ANT.BR, a psychrophilic purple nonsulfur bacterium from an Antarctic microbial mat.</title>
        <authorList>
            <person name="Baker J."/>
            <person name="Riester C."/>
            <person name="Skinner B."/>
            <person name="Newell A."/>
            <person name="Swingley W."/>
            <person name="Madigan M."/>
            <person name="Jung D."/>
            <person name="Asao M."/>
            <person name="Chen M."/>
            <person name="Loughlin P."/>
            <person name="Pan H."/>
            <person name="Lin S."/>
            <person name="Li N."/>
            <person name="Shaw J."/>
            <person name="Prado M."/>
            <person name="Sherman C."/>
            <person name="Li X."/>
            <person name="Tang J."/>
            <person name="Blankenship R."/>
            <person name="Zhao T."/>
            <person name="Touchman J."/>
            <person name="Sattley M."/>
        </authorList>
    </citation>
    <scope>NUCLEOTIDE SEQUENCE [LARGE SCALE GENOMIC DNA]</scope>
    <source>
        <strain evidence="13 14">ANT.BR</strain>
    </source>
</reference>
<dbReference type="InterPro" id="IPR050106">
    <property type="entry name" value="HistidinolP_aminotransfase"/>
</dbReference>
<gene>
    <name evidence="13" type="ORF">BLL52_2514</name>
</gene>
<evidence type="ECO:0000256" key="9">
    <source>
        <dbReference type="ARBA" id="ARBA00047481"/>
    </source>
</evidence>
<evidence type="ECO:0000259" key="10">
    <source>
        <dbReference type="Pfam" id="PF00155"/>
    </source>
</evidence>
<feature type="domain" description="Wadjet protein JetD C-terminal" evidence="11">
    <location>
        <begin position="209"/>
        <end position="398"/>
    </location>
</feature>
<dbReference type="EMBL" id="MSYM01000013">
    <property type="protein sequence ID" value="OLP06283.1"/>
    <property type="molecule type" value="Genomic_DNA"/>
</dbReference>
<dbReference type="GO" id="GO:0030170">
    <property type="term" value="F:pyridoxal phosphate binding"/>
    <property type="evidence" value="ECO:0007669"/>
    <property type="project" value="InterPro"/>
</dbReference>
<dbReference type="Gene3D" id="3.90.1150.10">
    <property type="entry name" value="Aspartate Aminotransferase, domain 1"/>
    <property type="match status" value="1"/>
</dbReference>
<comment type="caution">
    <text evidence="13">The sequence shown here is derived from an EMBL/GenBank/DDBJ whole genome shotgun (WGS) entry which is preliminary data.</text>
</comment>
<dbReference type="RefSeq" id="WP_075586751.1">
    <property type="nucleotide sequence ID" value="NZ_MSYM01000013.1"/>
</dbReference>
<dbReference type="PANTHER" id="PTHR43643">
    <property type="entry name" value="HISTIDINOL-PHOSPHATE AMINOTRANSFERASE 2"/>
    <property type="match status" value="1"/>
</dbReference>
<dbReference type="InterPro" id="IPR015424">
    <property type="entry name" value="PyrdxlP-dep_Trfase"/>
</dbReference>
<feature type="domain" description="Aminotransferase class I/classII large" evidence="10">
    <location>
        <begin position="457"/>
        <end position="788"/>
    </location>
</feature>
<evidence type="ECO:0000256" key="4">
    <source>
        <dbReference type="ARBA" id="ARBA00022576"/>
    </source>
</evidence>
<evidence type="ECO:0000256" key="8">
    <source>
        <dbReference type="ARBA" id="ARBA00023102"/>
    </source>
</evidence>
<evidence type="ECO:0000313" key="13">
    <source>
        <dbReference type="EMBL" id="OLP06283.1"/>
    </source>
</evidence>
<evidence type="ECO:0000256" key="7">
    <source>
        <dbReference type="ARBA" id="ARBA00022898"/>
    </source>
</evidence>
<dbReference type="InterPro" id="IPR015421">
    <property type="entry name" value="PyrdxlP-dep_Trfase_major"/>
</dbReference>
<dbReference type="PANTHER" id="PTHR43643:SF6">
    <property type="entry name" value="HISTIDINOL-PHOSPHATE AMINOTRANSFERASE"/>
    <property type="match status" value="1"/>
</dbReference>
<name>A0A1Q8YE38_9BURK</name>
<evidence type="ECO:0000256" key="6">
    <source>
        <dbReference type="ARBA" id="ARBA00022679"/>
    </source>
</evidence>
<evidence type="ECO:0000259" key="11">
    <source>
        <dbReference type="Pfam" id="PF09983"/>
    </source>
</evidence>
<comment type="similarity">
    <text evidence="2">Belongs to the class-II pyridoxal-phosphate-dependent aminotransferase family. Histidinol-phosphate aminotransferase subfamily.</text>
</comment>
<dbReference type="Pfam" id="PF11795">
    <property type="entry name" value="DUF3322"/>
    <property type="match status" value="1"/>
</dbReference>
<dbReference type="InterPro" id="IPR024534">
    <property type="entry name" value="JetD_C"/>
</dbReference>
<dbReference type="Proteomes" id="UP000185911">
    <property type="component" value="Unassembled WGS sequence"/>
</dbReference>
<keyword evidence="5" id="KW-0028">Amino-acid biosynthesis</keyword>
<evidence type="ECO:0000259" key="12">
    <source>
        <dbReference type="Pfam" id="PF11795"/>
    </source>
</evidence>
<evidence type="ECO:0000313" key="14">
    <source>
        <dbReference type="Proteomes" id="UP000185911"/>
    </source>
</evidence>
<evidence type="ECO:0000256" key="1">
    <source>
        <dbReference type="ARBA" id="ARBA00005011"/>
    </source>
</evidence>
<dbReference type="EC" id="2.6.1.9" evidence="3"/>
<proteinExistence type="inferred from homology"/>
<dbReference type="STRING" id="81479.RA876_06690"/>
<dbReference type="InterPro" id="IPR015422">
    <property type="entry name" value="PyrdxlP-dep_Trfase_small"/>
</dbReference>
<keyword evidence="7" id="KW-0663">Pyridoxal phosphate</keyword>
<protein>
    <recommendedName>
        <fullName evidence="3">histidinol-phosphate transaminase</fullName>
        <ecNumber evidence="3">2.6.1.9</ecNumber>
    </recommendedName>
</protein>
<dbReference type="GO" id="GO:0004400">
    <property type="term" value="F:histidinol-phosphate transaminase activity"/>
    <property type="evidence" value="ECO:0007669"/>
    <property type="project" value="UniProtKB-EC"/>
</dbReference>
<dbReference type="InterPro" id="IPR004839">
    <property type="entry name" value="Aminotransferase_I/II_large"/>
</dbReference>
<evidence type="ECO:0000256" key="5">
    <source>
        <dbReference type="ARBA" id="ARBA00022605"/>
    </source>
</evidence>
<organism evidence="13 14">
    <name type="scientific">Rhodoferax antarcticus ANT.BR</name>
    <dbReference type="NCBI Taxonomy" id="1111071"/>
    <lineage>
        <taxon>Bacteria</taxon>
        <taxon>Pseudomonadati</taxon>
        <taxon>Pseudomonadota</taxon>
        <taxon>Betaproteobacteria</taxon>
        <taxon>Burkholderiales</taxon>
        <taxon>Comamonadaceae</taxon>
        <taxon>Rhodoferax</taxon>
    </lineage>
</organism>
<dbReference type="GO" id="GO:0000105">
    <property type="term" value="P:L-histidine biosynthetic process"/>
    <property type="evidence" value="ECO:0007669"/>
    <property type="project" value="UniProtKB-KW"/>
</dbReference>
<evidence type="ECO:0000256" key="3">
    <source>
        <dbReference type="ARBA" id="ARBA00012748"/>
    </source>
</evidence>
<dbReference type="Gene3D" id="3.40.640.10">
    <property type="entry name" value="Type I PLP-dependent aspartate aminotransferase-like (Major domain)"/>
    <property type="match status" value="1"/>
</dbReference>
<keyword evidence="4 13" id="KW-0032">Aminotransferase</keyword>
<evidence type="ECO:0000256" key="2">
    <source>
        <dbReference type="ARBA" id="ARBA00007970"/>
    </source>
</evidence>
<sequence length="797" mass="87532">MSWTTAKDLRAQVQKLWDKGDLLRPLVHGEPFEPRRLRLSGPSSQELTERFEAVRDWISALRATPKVRIELREFRHRVLGLCAVPDAVWLDSLDDALVLIGKTREAARFATLVANTQAQNAALLPWLKKRPLLALEVTDAWARLLAVVTWLQAHPRPGVYLRQVDLPGVDSKFLETYRAVLAELLDLALPPSAIDATANGLSQFCRRYGFKDKPLRVRLRVLDPALRLLHVGTSSGSAAIDRPNPLDQDITLTQADFERLDWPVQRVFMTENEVNFLAFPPVPGSVVIFGAGYGFDALAQATWLQRCPLHYWGDIDTHGLAILDQLRAHFPHAQSLLMDRTTLLAHPDQWGSEPQPVLRDLTRLNAGEAALYNDLRDNRLGKHLRLEQERISFLALQQALRAIACQVSAPADGAPQTTLPDTPPDTLPSAPWQALVCPETGWTHGGTDALGAARFDFSTNSNACGPCPPALAAVQAADATLYPDPAYTALRERLGTFHEVSPGRIVLAGSASEAIFRLTAWAHQQGVRAVHLPQHHYGDYARAAQAWALQRVVDQPSAVAGSLLAQRTLVWACEPSSPLGQAHTGWPSWLTPHASDKAVSTRTNASAARQPLLVLDRAYAPLRLSGVSSLSSDQRQHVWQLFTPNKALGLAGVRAAYLIAPYAYSERAGGKFYADFQQLERLAPSWPVGAHGVALLQAWTQADTQAWLTGSLHTLRHWKARQIAQLQTLGWIVQPSDANYFCARPPQPIDLAALRQTHGIKLRDATSFGLPGWVRLGVLGPDAQVALAAALQGAHST</sequence>
<dbReference type="AlphaFoldDB" id="A0A1Q8YE38"/>
<feature type="domain" description="DUF3322" evidence="12">
    <location>
        <begin position="7"/>
        <end position="186"/>
    </location>
</feature>
<dbReference type="Pfam" id="PF00155">
    <property type="entry name" value="Aminotran_1_2"/>
    <property type="match status" value="1"/>
</dbReference>
<accession>A0A1Q8YE38</accession>
<keyword evidence="6 13" id="KW-0808">Transferase</keyword>
<comment type="pathway">
    <text evidence="1">Amino-acid biosynthesis; L-histidine biosynthesis; L-histidine from 5-phospho-alpha-D-ribose 1-diphosphate: step 7/9.</text>
</comment>
<comment type="catalytic activity">
    <reaction evidence="9">
        <text>L-histidinol phosphate + 2-oxoglutarate = 3-(imidazol-4-yl)-2-oxopropyl phosphate + L-glutamate</text>
        <dbReference type="Rhea" id="RHEA:23744"/>
        <dbReference type="ChEBI" id="CHEBI:16810"/>
        <dbReference type="ChEBI" id="CHEBI:29985"/>
        <dbReference type="ChEBI" id="CHEBI:57766"/>
        <dbReference type="ChEBI" id="CHEBI:57980"/>
        <dbReference type="EC" id="2.6.1.9"/>
    </reaction>
</comment>
<keyword evidence="14" id="KW-1185">Reference proteome</keyword>
<dbReference type="SUPFAM" id="SSF53383">
    <property type="entry name" value="PLP-dependent transferases"/>
    <property type="match status" value="1"/>
</dbReference>
<dbReference type="Pfam" id="PF09983">
    <property type="entry name" value="JetD_C"/>
    <property type="match status" value="1"/>
</dbReference>
<dbReference type="InterPro" id="IPR024537">
    <property type="entry name" value="DUF3322"/>
</dbReference>
<keyword evidence="8" id="KW-0368">Histidine biosynthesis</keyword>